<evidence type="ECO:0000313" key="1">
    <source>
        <dbReference type="EMBL" id="KAI3784771.1"/>
    </source>
</evidence>
<name>A0ACB9GNV2_9ASTR</name>
<proteinExistence type="predicted"/>
<evidence type="ECO:0000313" key="2">
    <source>
        <dbReference type="Proteomes" id="UP001056120"/>
    </source>
</evidence>
<gene>
    <name evidence="1" type="ORF">L1987_43876</name>
</gene>
<keyword evidence="2" id="KW-1185">Reference proteome</keyword>
<organism evidence="1 2">
    <name type="scientific">Smallanthus sonchifolius</name>
    <dbReference type="NCBI Taxonomy" id="185202"/>
    <lineage>
        <taxon>Eukaryota</taxon>
        <taxon>Viridiplantae</taxon>
        <taxon>Streptophyta</taxon>
        <taxon>Embryophyta</taxon>
        <taxon>Tracheophyta</taxon>
        <taxon>Spermatophyta</taxon>
        <taxon>Magnoliopsida</taxon>
        <taxon>eudicotyledons</taxon>
        <taxon>Gunneridae</taxon>
        <taxon>Pentapetalae</taxon>
        <taxon>asterids</taxon>
        <taxon>campanulids</taxon>
        <taxon>Asterales</taxon>
        <taxon>Asteraceae</taxon>
        <taxon>Asteroideae</taxon>
        <taxon>Heliantheae alliance</taxon>
        <taxon>Millerieae</taxon>
        <taxon>Smallanthus</taxon>
    </lineage>
</organism>
<dbReference type="EMBL" id="CM042031">
    <property type="protein sequence ID" value="KAI3784771.1"/>
    <property type="molecule type" value="Genomic_DNA"/>
</dbReference>
<protein>
    <submittedName>
        <fullName evidence="1">Uncharacterized protein</fullName>
    </submittedName>
</protein>
<accession>A0ACB9GNV2</accession>
<comment type="caution">
    <text evidence="1">The sequence shown here is derived from an EMBL/GenBank/DDBJ whole genome shotgun (WGS) entry which is preliminary data.</text>
</comment>
<sequence length="372" mass="42167">MAAASSRALLFYRLTDLSNPHRKPLSYPYSHNLLFRPSLPYLSTAKERPGSSAAISCLISGIDGGGVSDDFISTNSFYHELSVIANMLKRIEPLDISVLSKGASNSAKDSMKRMISSMLGFIPPDQFSVTITVSKRPLVRLLSSSIVTGYALWNAEYRITLMRNFETSSIDTPNLGDCNGDIKDQNVEMECFSEELERLNLKSCLADLSPDAMNYIQELESELSTAKKDLHTQKQETMQIGYARESNNDILKYLGSLDSDMMNELSRPSSSEVKEILQQLVQCTSRRVFMEHISSGLMGDSEAFQENYKNGDVNFCETPDYLAKLLFWCMLLGHQMYFCKLSYMLPSNQCFLSHIHLYRYTKKNLYQTKFQE</sequence>
<dbReference type="Proteomes" id="UP001056120">
    <property type="component" value="Linkage Group LG14"/>
</dbReference>
<reference evidence="2" key="1">
    <citation type="journal article" date="2022" name="Mol. Ecol. Resour.">
        <title>The genomes of chicory, endive, great burdock and yacon provide insights into Asteraceae palaeo-polyploidization history and plant inulin production.</title>
        <authorList>
            <person name="Fan W."/>
            <person name="Wang S."/>
            <person name="Wang H."/>
            <person name="Wang A."/>
            <person name="Jiang F."/>
            <person name="Liu H."/>
            <person name="Zhao H."/>
            <person name="Xu D."/>
            <person name="Zhang Y."/>
        </authorList>
    </citation>
    <scope>NUCLEOTIDE SEQUENCE [LARGE SCALE GENOMIC DNA]</scope>
    <source>
        <strain evidence="2">cv. Yunnan</strain>
    </source>
</reference>
<reference evidence="1 2" key="2">
    <citation type="journal article" date="2022" name="Mol. Ecol. Resour.">
        <title>The genomes of chicory, endive, great burdock and yacon provide insights into Asteraceae paleo-polyploidization history and plant inulin production.</title>
        <authorList>
            <person name="Fan W."/>
            <person name="Wang S."/>
            <person name="Wang H."/>
            <person name="Wang A."/>
            <person name="Jiang F."/>
            <person name="Liu H."/>
            <person name="Zhao H."/>
            <person name="Xu D."/>
            <person name="Zhang Y."/>
        </authorList>
    </citation>
    <scope>NUCLEOTIDE SEQUENCE [LARGE SCALE GENOMIC DNA]</scope>
    <source>
        <strain evidence="2">cv. Yunnan</strain>
        <tissue evidence="1">Leaves</tissue>
    </source>
</reference>